<protein>
    <recommendedName>
        <fullName evidence="4">Integrase catalytic domain-containing protein</fullName>
    </recommendedName>
</protein>
<organism evidence="2 3">
    <name type="scientific">Paramagnetospirillum kuznetsovii</name>
    <dbReference type="NCBI Taxonomy" id="2053833"/>
    <lineage>
        <taxon>Bacteria</taxon>
        <taxon>Pseudomonadati</taxon>
        <taxon>Pseudomonadota</taxon>
        <taxon>Alphaproteobacteria</taxon>
        <taxon>Rhodospirillales</taxon>
        <taxon>Magnetospirillaceae</taxon>
        <taxon>Paramagnetospirillum</taxon>
    </lineage>
</organism>
<feature type="compositionally biased region" description="Basic residues" evidence="1">
    <location>
        <begin position="10"/>
        <end position="22"/>
    </location>
</feature>
<evidence type="ECO:0000256" key="1">
    <source>
        <dbReference type="SAM" id="MobiDB-lite"/>
    </source>
</evidence>
<gene>
    <name evidence="2" type="ORF">CU669_20680</name>
</gene>
<name>A0A364NSJ6_9PROT</name>
<dbReference type="Proteomes" id="UP000251075">
    <property type="component" value="Unassembled WGS sequence"/>
</dbReference>
<proteinExistence type="predicted"/>
<feature type="region of interest" description="Disordered" evidence="1">
    <location>
        <begin position="1"/>
        <end position="22"/>
    </location>
</feature>
<evidence type="ECO:0008006" key="4">
    <source>
        <dbReference type="Google" id="ProtNLM"/>
    </source>
</evidence>
<sequence>MTVGSCSSSVKRKKVRRSKRFVRQIQGKDRGAVAQPNHVWAMDFMPDQLNDDRHIRVLTIIDAFN</sequence>
<keyword evidence="3" id="KW-1185">Reference proteome</keyword>
<comment type="caution">
    <text evidence="2">The sequence shown here is derived from an EMBL/GenBank/DDBJ whole genome shotgun (WGS) entry which is preliminary data.</text>
</comment>
<accession>A0A364NSJ6</accession>
<evidence type="ECO:0000313" key="2">
    <source>
        <dbReference type="EMBL" id="RAU20002.1"/>
    </source>
</evidence>
<dbReference type="AlphaFoldDB" id="A0A364NSJ6"/>
<dbReference type="EMBL" id="PGTO01000044">
    <property type="protein sequence ID" value="RAU20002.1"/>
    <property type="molecule type" value="Genomic_DNA"/>
</dbReference>
<reference evidence="2 3" key="1">
    <citation type="submission" date="2017-11" db="EMBL/GenBank/DDBJ databases">
        <title>Draft genome sequence of magnetotactic bacterium Magnetospirillum kuznetsovii LBB-42.</title>
        <authorList>
            <person name="Grouzdev D.S."/>
            <person name="Rysina M.S."/>
            <person name="Baslerov R.V."/>
            <person name="Koziaeva V."/>
        </authorList>
    </citation>
    <scope>NUCLEOTIDE SEQUENCE [LARGE SCALE GENOMIC DNA]</scope>
    <source>
        <strain evidence="2 3">LBB-42</strain>
    </source>
</reference>
<evidence type="ECO:0000313" key="3">
    <source>
        <dbReference type="Proteomes" id="UP000251075"/>
    </source>
</evidence>